<proteinExistence type="predicted"/>
<accession>A0ABQ9GBA0</accession>
<dbReference type="Proteomes" id="UP001159363">
    <property type="component" value="Chromosome 12"/>
</dbReference>
<reference evidence="1 2" key="1">
    <citation type="submission" date="2023-02" db="EMBL/GenBank/DDBJ databases">
        <title>LHISI_Scaffold_Assembly.</title>
        <authorList>
            <person name="Stuart O.P."/>
            <person name="Cleave R."/>
            <person name="Magrath M.J.L."/>
            <person name="Mikheyev A.S."/>
        </authorList>
    </citation>
    <scope>NUCLEOTIDE SEQUENCE [LARGE SCALE GENOMIC DNA]</scope>
    <source>
        <strain evidence="1">Daus_M_001</strain>
        <tissue evidence="1">Leg muscle</tissue>
    </source>
</reference>
<evidence type="ECO:0000313" key="2">
    <source>
        <dbReference type="Proteomes" id="UP001159363"/>
    </source>
</evidence>
<gene>
    <name evidence="1" type="ORF">PR048_028689</name>
</gene>
<organism evidence="1 2">
    <name type="scientific">Dryococelus australis</name>
    <dbReference type="NCBI Taxonomy" id="614101"/>
    <lineage>
        <taxon>Eukaryota</taxon>
        <taxon>Metazoa</taxon>
        <taxon>Ecdysozoa</taxon>
        <taxon>Arthropoda</taxon>
        <taxon>Hexapoda</taxon>
        <taxon>Insecta</taxon>
        <taxon>Pterygota</taxon>
        <taxon>Neoptera</taxon>
        <taxon>Polyneoptera</taxon>
        <taxon>Phasmatodea</taxon>
        <taxon>Verophasmatodea</taxon>
        <taxon>Anareolatae</taxon>
        <taxon>Phasmatidae</taxon>
        <taxon>Eurycanthinae</taxon>
        <taxon>Dryococelus</taxon>
    </lineage>
</organism>
<comment type="caution">
    <text evidence="1">The sequence shown here is derived from an EMBL/GenBank/DDBJ whole genome shotgun (WGS) entry which is preliminary data.</text>
</comment>
<dbReference type="EMBL" id="JARBHB010000013">
    <property type="protein sequence ID" value="KAJ8869694.1"/>
    <property type="molecule type" value="Genomic_DNA"/>
</dbReference>
<name>A0ABQ9GBA0_9NEOP</name>
<sequence length="127" mass="14923">MQNKTLRSISRVPRYTPTKLIHKELEMQTIMDFIINLAEGFFYKTTEEHPKPLIRALGKYEYNFNNNYNHSRPHPLEEVGSRAIMAHYALTVYIRLIPPHSALTNLDHPHQRHRTAVTTFHSAEDNE</sequence>
<evidence type="ECO:0000313" key="1">
    <source>
        <dbReference type="EMBL" id="KAJ8869694.1"/>
    </source>
</evidence>
<keyword evidence="2" id="KW-1185">Reference proteome</keyword>
<protein>
    <submittedName>
        <fullName evidence="1">Uncharacterized protein</fullName>
    </submittedName>
</protein>